<dbReference type="InterPro" id="IPR036116">
    <property type="entry name" value="FN3_sf"/>
</dbReference>
<organism evidence="15 16">
    <name type="scientific">Erpetoichthys calabaricus</name>
    <name type="common">Rope fish</name>
    <name type="synonym">Calamoichthys calabaricus</name>
    <dbReference type="NCBI Taxonomy" id="27687"/>
    <lineage>
        <taxon>Eukaryota</taxon>
        <taxon>Metazoa</taxon>
        <taxon>Chordata</taxon>
        <taxon>Craniata</taxon>
        <taxon>Vertebrata</taxon>
        <taxon>Euteleostomi</taxon>
        <taxon>Actinopterygii</taxon>
        <taxon>Polypteriformes</taxon>
        <taxon>Polypteridae</taxon>
        <taxon>Erpetoichthys</taxon>
    </lineage>
</organism>
<dbReference type="InterPro" id="IPR003961">
    <property type="entry name" value="FN3_dom"/>
</dbReference>
<dbReference type="PANTHER" id="PTHR23037">
    <property type="entry name" value="CYTOKINE RECEPTOR"/>
    <property type="match status" value="1"/>
</dbReference>
<evidence type="ECO:0000256" key="1">
    <source>
        <dbReference type="ARBA" id="ARBA00004479"/>
    </source>
</evidence>
<evidence type="ECO:0000256" key="9">
    <source>
        <dbReference type="ARBA" id="ARBA00023180"/>
    </source>
</evidence>
<evidence type="ECO:0000256" key="12">
    <source>
        <dbReference type="SAM" id="SignalP"/>
    </source>
</evidence>
<keyword evidence="6 11" id="KW-0472">Membrane</keyword>
<comment type="subcellular location">
    <subcellularLocation>
        <location evidence="1">Membrane</location>
        <topology evidence="1">Single-pass type I membrane protein</topology>
    </subcellularLocation>
</comment>
<evidence type="ECO:0000256" key="10">
    <source>
        <dbReference type="ARBA" id="ARBA00023319"/>
    </source>
</evidence>
<comment type="similarity">
    <text evidence="2">Belongs to the type I cytokine receptor family. Type 3 subfamily.</text>
</comment>
<dbReference type="SUPFAM" id="SSF48726">
    <property type="entry name" value="Immunoglobulin"/>
    <property type="match status" value="1"/>
</dbReference>
<keyword evidence="16" id="KW-1185">Reference proteome</keyword>
<evidence type="ECO:0000313" key="16">
    <source>
        <dbReference type="Proteomes" id="UP000694620"/>
    </source>
</evidence>
<evidence type="ECO:0000313" key="15">
    <source>
        <dbReference type="Ensembl" id="ENSECRP00000002438.1"/>
    </source>
</evidence>
<reference evidence="15" key="2">
    <citation type="submission" date="2025-08" db="UniProtKB">
        <authorList>
            <consortium name="Ensembl"/>
        </authorList>
    </citation>
    <scope>IDENTIFICATION</scope>
</reference>
<dbReference type="SUPFAM" id="SSF49265">
    <property type="entry name" value="Fibronectin type III"/>
    <property type="match status" value="2"/>
</dbReference>
<evidence type="ECO:0000259" key="13">
    <source>
        <dbReference type="PROSITE" id="PS50835"/>
    </source>
</evidence>
<dbReference type="Ensembl" id="ENSECRT00000002468.1">
    <property type="protein sequence ID" value="ENSECRP00000002438.1"/>
    <property type="gene ID" value="ENSECRG00000001666.1"/>
</dbReference>
<evidence type="ECO:0000256" key="4">
    <source>
        <dbReference type="ARBA" id="ARBA00022729"/>
    </source>
</evidence>
<dbReference type="InterPro" id="IPR013783">
    <property type="entry name" value="Ig-like_fold"/>
</dbReference>
<dbReference type="Pfam" id="PF00041">
    <property type="entry name" value="fn3"/>
    <property type="match status" value="1"/>
</dbReference>
<sequence length="464" mass="52074">MRAVVICYVFSTWTSVIEGFFENTCPQPVQFTNTQLVAPGTNMTLDCAPVSGDARGNLSTTKWKLNGRPMKSNVQRTVDGDRVYIFSTRLNDSGSYSCFRDGGLVFTQNISVGVIPSTVSMTCYQKVPNNNIRCEWISQNKITPLPKCWLSVKKGMIGNITRYNCSYSTAKQKCFCILPHIEGDHDFYMVSLCVSNSVGSTSDQFSFHADKIVKPDPPINVSVQGVNKNTRHLYIQWSKPTSWKTVFYQLIYEVRYKTKIQYSFIEHSHIKERSLMVRDALPGFTYMVQVRARDEFNGNWSEWSQEVYGTTWTDPKILVKTPLPSTEYKMDGSGMDEPSDNVQASVDTYATPSSSISLWIVAGSLLATLITFFLFLARFNKKLRAKLLKLIGSSASTLNPTIRVITVDKAEYREIAVESPPTSPVDTQPAEDAALKVEEALDSSITESPGPIHVMNMGYFLVPR</sequence>
<dbReference type="GeneTree" id="ENSGT00940000161919"/>
<dbReference type="Pfam" id="PF09240">
    <property type="entry name" value="IL6Ra-bind"/>
    <property type="match status" value="1"/>
</dbReference>
<evidence type="ECO:0000256" key="7">
    <source>
        <dbReference type="ARBA" id="ARBA00023157"/>
    </source>
</evidence>
<accession>A0A8C4RGZ0</accession>
<dbReference type="PROSITE" id="PS50835">
    <property type="entry name" value="IG_LIKE"/>
    <property type="match status" value="1"/>
</dbReference>
<dbReference type="SMART" id="SM00060">
    <property type="entry name" value="FN3"/>
    <property type="match status" value="1"/>
</dbReference>
<dbReference type="InterPro" id="IPR007110">
    <property type="entry name" value="Ig-like_dom"/>
</dbReference>
<dbReference type="PROSITE" id="PS50853">
    <property type="entry name" value="FN3"/>
    <property type="match status" value="1"/>
</dbReference>
<dbReference type="InterPro" id="IPR036179">
    <property type="entry name" value="Ig-like_dom_sf"/>
</dbReference>
<evidence type="ECO:0000256" key="5">
    <source>
        <dbReference type="ARBA" id="ARBA00022989"/>
    </source>
</evidence>
<reference evidence="15" key="3">
    <citation type="submission" date="2025-09" db="UniProtKB">
        <authorList>
            <consortium name="Ensembl"/>
        </authorList>
    </citation>
    <scope>IDENTIFICATION</scope>
</reference>
<gene>
    <name evidence="15" type="primary">IL6R</name>
</gene>
<evidence type="ECO:0000256" key="11">
    <source>
        <dbReference type="SAM" id="Phobius"/>
    </source>
</evidence>
<evidence type="ECO:0000256" key="6">
    <source>
        <dbReference type="ARBA" id="ARBA00023136"/>
    </source>
</evidence>
<feature type="transmembrane region" description="Helical" evidence="11">
    <location>
        <begin position="356"/>
        <end position="377"/>
    </location>
</feature>
<feature type="signal peptide" evidence="12">
    <location>
        <begin position="1"/>
        <end position="19"/>
    </location>
</feature>
<keyword evidence="3 11" id="KW-0812">Transmembrane</keyword>
<reference evidence="15" key="1">
    <citation type="submission" date="2021-06" db="EMBL/GenBank/DDBJ databases">
        <authorList>
            <consortium name="Wellcome Sanger Institute Data Sharing"/>
        </authorList>
    </citation>
    <scope>NUCLEOTIDE SEQUENCE [LARGE SCALE GENOMIC DNA]</scope>
</reference>
<dbReference type="InterPro" id="IPR003599">
    <property type="entry name" value="Ig_sub"/>
</dbReference>
<keyword evidence="9" id="KW-0325">Glycoprotein</keyword>
<name>A0A8C4RGZ0_ERPCA</name>
<evidence type="ECO:0000256" key="3">
    <source>
        <dbReference type="ARBA" id="ARBA00022692"/>
    </source>
</evidence>
<dbReference type="AlphaFoldDB" id="A0A8C4RGZ0"/>
<dbReference type="GO" id="GO:0009897">
    <property type="term" value="C:external side of plasma membrane"/>
    <property type="evidence" value="ECO:0007669"/>
    <property type="project" value="TreeGrafter"/>
</dbReference>
<evidence type="ECO:0000256" key="2">
    <source>
        <dbReference type="ARBA" id="ARBA00010890"/>
    </source>
</evidence>
<evidence type="ECO:0000259" key="14">
    <source>
        <dbReference type="PROSITE" id="PS50853"/>
    </source>
</evidence>
<keyword evidence="4 12" id="KW-0732">Signal</keyword>
<dbReference type="InterPro" id="IPR015321">
    <property type="entry name" value="TypeI_recpt_CBD"/>
</dbReference>
<protein>
    <submittedName>
        <fullName evidence="15">Interleukin 6 receptor</fullName>
    </submittedName>
</protein>
<keyword evidence="7" id="KW-1015">Disulfide bond</keyword>
<dbReference type="PANTHER" id="PTHR23037:SF22">
    <property type="entry name" value="CYTOKINE RECEPTOR COMMON SUBUNIT BETA"/>
    <property type="match status" value="1"/>
</dbReference>
<dbReference type="Gene3D" id="2.60.40.10">
    <property type="entry name" value="Immunoglobulins"/>
    <property type="match status" value="3"/>
</dbReference>
<keyword evidence="8" id="KW-0675">Receptor</keyword>
<keyword evidence="10" id="KW-0393">Immunoglobulin domain</keyword>
<dbReference type="CDD" id="cd00063">
    <property type="entry name" value="FN3"/>
    <property type="match status" value="1"/>
</dbReference>
<keyword evidence="5 11" id="KW-1133">Transmembrane helix</keyword>
<dbReference type="SMART" id="SM00409">
    <property type="entry name" value="IG"/>
    <property type="match status" value="1"/>
</dbReference>
<dbReference type="PROSITE" id="PS01354">
    <property type="entry name" value="HEMATOPO_REC_L_F3"/>
    <property type="match status" value="1"/>
</dbReference>
<dbReference type="InterPro" id="IPR003530">
    <property type="entry name" value="Hematopoietin_rcpt_L_F3_CS"/>
</dbReference>
<dbReference type="GO" id="GO:0016064">
    <property type="term" value="P:immunoglobulin mediated immune response"/>
    <property type="evidence" value="ECO:0007669"/>
    <property type="project" value="TreeGrafter"/>
</dbReference>
<feature type="domain" description="Fibronectin type-III" evidence="14">
    <location>
        <begin position="217"/>
        <end position="314"/>
    </location>
</feature>
<feature type="chain" id="PRO_5034484056" evidence="12">
    <location>
        <begin position="20"/>
        <end position="464"/>
    </location>
</feature>
<dbReference type="GO" id="GO:0004896">
    <property type="term" value="F:cytokine receptor activity"/>
    <property type="evidence" value="ECO:0007669"/>
    <property type="project" value="InterPro"/>
</dbReference>
<evidence type="ECO:0000256" key="8">
    <source>
        <dbReference type="ARBA" id="ARBA00023170"/>
    </source>
</evidence>
<proteinExistence type="inferred from homology"/>
<feature type="domain" description="Ig-like" evidence="13">
    <location>
        <begin position="26"/>
        <end position="111"/>
    </location>
</feature>
<dbReference type="Proteomes" id="UP000694620">
    <property type="component" value="Chromosome 2"/>
</dbReference>